<dbReference type="AlphaFoldDB" id="F9DUY3"/>
<evidence type="ECO:0000256" key="1">
    <source>
        <dbReference type="ARBA" id="ARBA00009275"/>
    </source>
</evidence>
<dbReference type="InterPro" id="IPR032466">
    <property type="entry name" value="Metal_Hydrolase"/>
</dbReference>
<dbReference type="PANTHER" id="PTHR46317:SF1">
    <property type="entry name" value="HYDROLASE, TATD FAMILY"/>
    <property type="match status" value="1"/>
</dbReference>
<feature type="binding site" evidence="4">
    <location>
        <position position="26"/>
    </location>
    <ligand>
        <name>a divalent metal cation</name>
        <dbReference type="ChEBI" id="CHEBI:60240"/>
        <label>1</label>
    </ligand>
</feature>
<dbReference type="Gene3D" id="3.20.20.140">
    <property type="entry name" value="Metal-dependent hydrolases"/>
    <property type="match status" value="1"/>
</dbReference>
<dbReference type="InterPro" id="IPR018228">
    <property type="entry name" value="DNase_TatD-rel_CS"/>
</dbReference>
<dbReference type="GO" id="GO:0046872">
    <property type="term" value="F:metal ion binding"/>
    <property type="evidence" value="ECO:0007669"/>
    <property type="project" value="UniProtKB-KW"/>
</dbReference>
<keyword evidence="2 4" id="KW-0479">Metal-binding</keyword>
<dbReference type="HOGENOM" id="CLU_031506_5_2_9"/>
<name>F9DUY3_9BACL</name>
<organism evidence="5 6">
    <name type="scientific">Sporosarcina newyorkensis 2681</name>
    <dbReference type="NCBI Taxonomy" id="1027292"/>
    <lineage>
        <taxon>Bacteria</taxon>
        <taxon>Bacillati</taxon>
        <taxon>Bacillota</taxon>
        <taxon>Bacilli</taxon>
        <taxon>Bacillales</taxon>
        <taxon>Caryophanaceae</taxon>
        <taxon>Sporosarcina</taxon>
    </lineage>
</organism>
<evidence type="ECO:0000313" key="5">
    <source>
        <dbReference type="EMBL" id="EGQ24032.1"/>
    </source>
</evidence>
<feature type="binding site" evidence="4">
    <location>
        <position position="222"/>
    </location>
    <ligand>
        <name>a divalent metal cation</name>
        <dbReference type="ChEBI" id="CHEBI:60240"/>
        <label>1</label>
    </ligand>
</feature>
<evidence type="ECO:0000256" key="3">
    <source>
        <dbReference type="ARBA" id="ARBA00022801"/>
    </source>
</evidence>
<comment type="similarity">
    <text evidence="1">Belongs to the metallo-dependent hydrolases superfamily. TatD-type hydrolase family.</text>
</comment>
<feature type="binding site" evidence="4">
    <location>
        <position position="110"/>
    </location>
    <ligand>
        <name>a divalent metal cation</name>
        <dbReference type="ChEBI" id="CHEBI:60240"/>
        <label>1</label>
    </ligand>
</feature>
<dbReference type="EC" id="3.1.21.-" evidence="5"/>
<accession>F9DUY3</accession>
<dbReference type="EMBL" id="AFPZ01000077">
    <property type="protein sequence ID" value="EGQ24032.1"/>
    <property type="molecule type" value="Genomic_DNA"/>
</dbReference>
<evidence type="ECO:0000256" key="2">
    <source>
        <dbReference type="ARBA" id="ARBA00022723"/>
    </source>
</evidence>
<gene>
    <name evidence="5" type="primary">tatD</name>
    <name evidence="5" type="ORF">HMPREF9372_2614</name>
</gene>
<comment type="caution">
    <text evidence="5">The sequence shown here is derived from an EMBL/GenBank/DDBJ whole genome shotgun (WGS) entry which is preliminary data.</text>
</comment>
<feature type="binding site" evidence="4">
    <location>
        <position position="174"/>
    </location>
    <ligand>
        <name>a divalent metal cation</name>
        <dbReference type="ChEBI" id="CHEBI:60240"/>
        <label>2</label>
    </ligand>
</feature>
<dbReference type="SUPFAM" id="SSF51556">
    <property type="entry name" value="Metallo-dependent hydrolases"/>
    <property type="match status" value="1"/>
</dbReference>
<evidence type="ECO:0000256" key="4">
    <source>
        <dbReference type="PIRSR" id="PIRSR005902-1"/>
    </source>
</evidence>
<keyword evidence="3 5" id="KW-0378">Hydrolase</keyword>
<dbReference type="PIRSF" id="PIRSF005902">
    <property type="entry name" value="DNase_TatD"/>
    <property type="match status" value="1"/>
</dbReference>
<reference evidence="5 6" key="1">
    <citation type="submission" date="2011-04" db="EMBL/GenBank/DDBJ databases">
        <authorList>
            <person name="Muzny D."/>
            <person name="Qin X."/>
            <person name="Deng J."/>
            <person name="Jiang H."/>
            <person name="Liu Y."/>
            <person name="Qu J."/>
            <person name="Song X.-Z."/>
            <person name="Zhang L."/>
            <person name="Thornton R."/>
            <person name="Coyle M."/>
            <person name="Francisco L."/>
            <person name="Jackson L."/>
            <person name="Javaid M."/>
            <person name="Korchina V."/>
            <person name="Kovar C."/>
            <person name="Mata R."/>
            <person name="Mathew T."/>
            <person name="Ngo R."/>
            <person name="Nguyen L."/>
            <person name="Nguyen N."/>
            <person name="Okwuonu G."/>
            <person name="Ongeri F."/>
            <person name="Pham C."/>
            <person name="Simmons D."/>
            <person name="Wilczek-Boney K."/>
            <person name="Hale W."/>
            <person name="Jakkamsetti A."/>
            <person name="Pham P."/>
            <person name="Ruth R."/>
            <person name="San Lucas F."/>
            <person name="Warren J."/>
            <person name="Zhang J."/>
            <person name="Zhao Z."/>
            <person name="Zhou C."/>
            <person name="Zhu D."/>
            <person name="Lee S."/>
            <person name="Bess C."/>
            <person name="Blankenburg K."/>
            <person name="Forbes L."/>
            <person name="Fu Q."/>
            <person name="Gubbala S."/>
            <person name="Hirani K."/>
            <person name="Jayaseelan J.C."/>
            <person name="Lara F."/>
            <person name="Munidasa M."/>
            <person name="Palculict T."/>
            <person name="Patil S."/>
            <person name="Pu L.-L."/>
            <person name="Saada N."/>
            <person name="Tang L."/>
            <person name="Weissenberger G."/>
            <person name="Zhu Y."/>
            <person name="Hemphill L."/>
            <person name="Shang Y."/>
            <person name="Youmans B."/>
            <person name="Ayvaz T."/>
            <person name="Ross M."/>
            <person name="Santibanez J."/>
            <person name="Aqrawi P."/>
            <person name="Gross S."/>
            <person name="Joshi V."/>
            <person name="Fowler G."/>
            <person name="Nazareth L."/>
            <person name="Reid J."/>
            <person name="Worley K."/>
            <person name="Petrosino J."/>
            <person name="Highlander S."/>
            <person name="Gibbs R."/>
        </authorList>
    </citation>
    <scope>NUCLEOTIDE SEQUENCE [LARGE SCALE GENOMIC DNA]</scope>
    <source>
        <strain evidence="5 6">2681</strain>
    </source>
</reference>
<dbReference type="Pfam" id="PF01026">
    <property type="entry name" value="TatD_DNase"/>
    <property type="match status" value="1"/>
</dbReference>
<feature type="binding site" evidence="4">
    <location>
        <position position="24"/>
    </location>
    <ligand>
        <name>a divalent metal cation</name>
        <dbReference type="ChEBI" id="CHEBI:60240"/>
        <label>1</label>
    </ligand>
</feature>
<dbReference type="InterPro" id="IPR001130">
    <property type="entry name" value="TatD-like"/>
</dbReference>
<feature type="binding site" evidence="4">
    <location>
        <position position="150"/>
    </location>
    <ligand>
        <name>a divalent metal cation</name>
        <dbReference type="ChEBI" id="CHEBI:60240"/>
        <label>2</label>
    </ligand>
</feature>
<dbReference type="PROSITE" id="PS01137">
    <property type="entry name" value="TATD_1"/>
    <property type="match status" value="1"/>
</dbReference>
<proteinExistence type="inferred from homology"/>
<dbReference type="GO" id="GO:0016788">
    <property type="term" value="F:hydrolase activity, acting on ester bonds"/>
    <property type="evidence" value="ECO:0007669"/>
    <property type="project" value="InterPro"/>
</dbReference>
<dbReference type="STRING" id="759851.SAMN04244570_0220"/>
<dbReference type="eggNOG" id="COG0084">
    <property type="taxonomic scope" value="Bacteria"/>
</dbReference>
<evidence type="ECO:0000313" key="6">
    <source>
        <dbReference type="Proteomes" id="UP000005316"/>
    </source>
</evidence>
<sequence>MKDTKHYGDGKRGKFLSRCLIDAHIHLDMYKDEERTLLLNTLEESSVDALVAVSNNLASSDRQLELAGLDNRIKPAIGYHPEQTLPAEEEFLAMLNIIDQNSHRLTAIGEVGLPYYMRQEYPDLEVAPYIEVLEQFIRKAKDYELPIALHAVYEDAALVCDLLEAYSIEKAHFHWFKGEDTILKRILANGYVVSVTPDVTYKAKVQHIVDQTPLSQLMVETDGPWPFEGHFKGELTHPSMMHKSIQTIAEIKHLNVDEVYRKIYATTRDFYRIE</sequence>
<protein>
    <submittedName>
        <fullName evidence="5">Sec-independent secretion TatD</fullName>
        <ecNumber evidence="5">3.1.21.-</ecNumber>
    </submittedName>
</protein>
<dbReference type="CDD" id="cd01310">
    <property type="entry name" value="TatD_DNAse"/>
    <property type="match status" value="1"/>
</dbReference>
<dbReference type="PANTHER" id="PTHR46317">
    <property type="entry name" value="HYDROLASE OF PHP SUPERFAMILY-RELATED PROTEIN"/>
    <property type="match status" value="1"/>
</dbReference>
<dbReference type="Proteomes" id="UP000005316">
    <property type="component" value="Unassembled WGS sequence"/>
</dbReference>